<evidence type="ECO:0000313" key="4">
    <source>
        <dbReference type="Proteomes" id="UP000240883"/>
    </source>
</evidence>
<feature type="transmembrane region" description="Helical" evidence="2">
    <location>
        <begin position="117"/>
        <end position="138"/>
    </location>
</feature>
<protein>
    <recommendedName>
        <fullName evidence="5">Transmembrane protein</fullName>
    </recommendedName>
</protein>
<sequence length="255" mass="28280">MRPYTSDIEIQNEREPLMDGQDTRGADNPTTPSPPITMRLLHFFGGGIYLPDSSTYDPIEQLLNAQDPAERDMLTEKWKQNRLDELNFTGIVSGLLAGVITSTGGWPNISTGQKDGWPVRTCWYCGIILAIFGILTSLDQTVRLHRMSSHRNALNNIRNLLAMPNGKRRRSRQTGRLQPKTSQIYAWQLPVIFLTSAVVVSVLGMFLHVWNGVAALAWADANLKIATIFSVVAVLSIGSVFAAQLSLYVPDNEVV</sequence>
<keyword evidence="2" id="KW-0472">Membrane</keyword>
<gene>
    <name evidence="3" type="ORF">BS50DRAFT_571001</name>
</gene>
<dbReference type="OrthoDB" id="2150604at2759"/>
<feature type="transmembrane region" description="Helical" evidence="2">
    <location>
        <begin position="184"/>
        <end position="207"/>
    </location>
</feature>
<organism evidence="3 4">
    <name type="scientific">Corynespora cassiicola Philippines</name>
    <dbReference type="NCBI Taxonomy" id="1448308"/>
    <lineage>
        <taxon>Eukaryota</taxon>
        <taxon>Fungi</taxon>
        <taxon>Dikarya</taxon>
        <taxon>Ascomycota</taxon>
        <taxon>Pezizomycotina</taxon>
        <taxon>Dothideomycetes</taxon>
        <taxon>Pleosporomycetidae</taxon>
        <taxon>Pleosporales</taxon>
        <taxon>Corynesporascaceae</taxon>
        <taxon>Corynespora</taxon>
    </lineage>
</organism>
<keyword evidence="4" id="KW-1185">Reference proteome</keyword>
<reference evidence="3 4" key="1">
    <citation type="journal article" date="2018" name="Front. Microbiol.">
        <title>Genome-Wide Analysis of Corynespora cassiicola Leaf Fall Disease Putative Effectors.</title>
        <authorList>
            <person name="Lopez D."/>
            <person name="Ribeiro S."/>
            <person name="Label P."/>
            <person name="Fumanal B."/>
            <person name="Venisse J.S."/>
            <person name="Kohler A."/>
            <person name="de Oliveira R.R."/>
            <person name="Labutti K."/>
            <person name="Lipzen A."/>
            <person name="Lail K."/>
            <person name="Bauer D."/>
            <person name="Ohm R.A."/>
            <person name="Barry K.W."/>
            <person name="Spatafora J."/>
            <person name="Grigoriev I.V."/>
            <person name="Martin F.M."/>
            <person name="Pujade-Renaud V."/>
        </authorList>
    </citation>
    <scope>NUCLEOTIDE SEQUENCE [LARGE SCALE GENOMIC DNA]</scope>
    <source>
        <strain evidence="3 4">Philippines</strain>
    </source>
</reference>
<feature type="transmembrane region" description="Helical" evidence="2">
    <location>
        <begin position="227"/>
        <end position="249"/>
    </location>
</feature>
<evidence type="ECO:0000313" key="3">
    <source>
        <dbReference type="EMBL" id="PSN69612.1"/>
    </source>
</evidence>
<keyword evidence="2" id="KW-0812">Transmembrane</keyword>
<name>A0A2T2NVZ9_CORCC</name>
<keyword evidence="2" id="KW-1133">Transmembrane helix</keyword>
<dbReference type="EMBL" id="KZ678132">
    <property type="protein sequence ID" value="PSN69612.1"/>
    <property type="molecule type" value="Genomic_DNA"/>
</dbReference>
<evidence type="ECO:0008006" key="5">
    <source>
        <dbReference type="Google" id="ProtNLM"/>
    </source>
</evidence>
<feature type="compositionally biased region" description="Basic and acidic residues" evidence="1">
    <location>
        <begin position="11"/>
        <end position="25"/>
    </location>
</feature>
<evidence type="ECO:0000256" key="2">
    <source>
        <dbReference type="SAM" id="Phobius"/>
    </source>
</evidence>
<evidence type="ECO:0000256" key="1">
    <source>
        <dbReference type="SAM" id="MobiDB-lite"/>
    </source>
</evidence>
<feature type="transmembrane region" description="Helical" evidence="2">
    <location>
        <begin position="86"/>
        <end position="105"/>
    </location>
</feature>
<accession>A0A2T2NVZ9</accession>
<dbReference type="Proteomes" id="UP000240883">
    <property type="component" value="Unassembled WGS sequence"/>
</dbReference>
<proteinExistence type="predicted"/>
<feature type="region of interest" description="Disordered" evidence="1">
    <location>
        <begin position="1"/>
        <end position="32"/>
    </location>
</feature>
<dbReference type="STRING" id="1448308.A0A2T2NVZ9"/>
<dbReference type="AlphaFoldDB" id="A0A2T2NVZ9"/>